<organism evidence="2 3">
    <name type="scientific">Phormidesmis priestleyi Ana</name>
    <dbReference type="NCBI Taxonomy" id="1666911"/>
    <lineage>
        <taxon>Bacteria</taxon>
        <taxon>Bacillati</taxon>
        <taxon>Cyanobacteriota</taxon>
        <taxon>Cyanophyceae</taxon>
        <taxon>Leptolyngbyales</taxon>
        <taxon>Leptolyngbyaceae</taxon>
        <taxon>Phormidesmis</taxon>
    </lineage>
</organism>
<reference evidence="2 3" key="1">
    <citation type="submission" date="2015-09" db="EMBL/GenBank/DDBJ databases">
        <title>Identification and resolution of microdiversity through metagenomic sequencing of parallel consortia.</title>
        <authorList>
            <person name="Nelson W.C."/>
            <person name="Romine M.F."/>
            <person name="Lindemann S.R."/>
        </authorList>
    </citation>
    <scope>NUCLEOTIDE SEQUENCE [LARGE SCALE GENOMIC DNA]</scope>
    <source>
        <strain evidence="2">Ana</strain>
    </source>
</reference>
<evidence type="ECO:0000313" key="2">
    <source>
        <dbReference type="EMBL" id="KPQ34504.1"/>
    </source>
</evidence>
<dbReference type="EMBL" id="LJZR01000019">
    <property type="protein sequence ID" value="KPQ34504.1"/>
    <property type="molecule type" value="Genomic_DNA"/>
</dbReference>
<dbReference type="STRING" id="1666911.HLUCCA11_14490"/>
<feature type="chain" id="PRO_5006149205" description="DUF5666 domain-containing protein" evidence="1">
    <location>
        <begin position="20"/>
        <end position="93"/>
    </location>
</feature>
<comment type="caution">
    <text evidence="2">The sequence shown here is derived from an EMBL/GenBank/DDBJ whole genome shotgun (WGS) entry which is preliminary data.</text>
</comment>
<dbReference type="AlphaFoldDB" id="A0A0P8DE48"/>
<evidence type="ECO:0000313" key="3">
    <source>
        <dbReference type="Proteomes" id="UP000050465"/>
    </source>
</evidence>
<accession>A0A0P8DE48</accession>
<evidence type="ECO:0000256" key="1">
    <source>
        <dbReference type="SAM" id="SignalP"/>
    </source>
</evidence>
<evidence type="ECO:0008006" key="4">
    <source>
        <dbReference type="Google" id="ProtNLM"/>
    </source>
</evidence>
<keyword evidence="1" id="KW-0732">Signal</keyword>
<feature type="signal peptide" evidence="1">
    <location>
        <begin position="1"/>
        <end position="19"/>
    </location>
</feature>
<dbReference type="Proteomes" id="UP000050465">
    <property type="component" value="Unassembled WGS sequence"/>
</dbReference>
<protein>
    <recommendedName>
        <fullName evidence="4">DUF5666 domain-containing protein</fullName>
    </recommendedName>
</protein>
<gene>
    <name evidence="2" type="ORF">HLUCCA11_14490</name>
</gene>
<sequence>MNRLIVFGLIAGGIGVAAALPHVGHAQTTQTGTVEKVWEDGFRFNTGDRAFRVDTWDIYGDNTVSYVAVGDRATITGEFEGSEFDAFTVHVTP</sequence>
<name>A0A0P8DE48_9CYAN</name>
<proteinExistence type="predicted"/>